<name>A0A4U1JS88_RHOCA</name>
<gene>
    <name evidence="2" type="ORF">FBT96_07120</name>
</gene>
<keyword evidence="1" id="KW-0732">Signal</keyword>
<dbReference type="EMBL" id="SWJZ01000022">
    <property type="protein sequence ID" value="TKD21923.1"/>
    <property type="molecule type" value="Genomic_DNA"/>
</dbReference>
<evidence type="ECO:0000313" key="2">
    <source>
        <dbReference type="EMBL" id="TKD21923.1"/>
    </source>
</evidence>
<sequence>MKHLQTFACAAATAFLSAGAGFAQDAAEPFPATGMTFVGVSLNSDYVLYSVSQNHEQPAFQAYVEHNWANGLYAGLWTSQMDYSEFGLDDNFEFDAYIGYRGGFQKVSYDLSYYRYYYDHTGFDYDEFIGIVDYHLTDAFLVGGKLRLAQGGTYDDEQVYGVHASYDLTPKTTLSYEWMTNSADANNDWNFGVKQQLTDSLSVKATYYDSNFSKDILGVSLSWDTDFASLFGPKS</sequence>
<dbReference type="SUPFAM" id="SSF56935">
    <property type="entry name" value="Porins"/>
    <property type="match status" value="1"/>
</dbReference>
<evidence type="ECO:0000256" key="1">
    <source>
        <dbReference type="SAM" id="SignalP"/>
    </source>
</evidence>
<dbReference type="OrthoDB" id="9793561at2"/>
<evidence type="ECO:0008006" key="4">
    <source>
        <dbReference type="Google" id="ProtNLM"/>
    </source>
</evidence>
<dbReference type="RefSeq" id="WP_136905621.1">
    <property type="nucleotide sequence ID" value="NZ_SWJZ01000022.1"/>
</dbReference>
<accession>A0A4U1JS88</accession>
<feature type="chain" id="PRO_5020659937" description="Porin" evidence="1">
    <location>
        <begin position="24"/>
        <end position="235"/>
    </location>
</feature>
<evidence type="ECO:0000313" key="3">
    <source>
        <dbReference type="Proteomes" id="UP000310597"/>
    </source>
</evidence>
<organism evidence="2 3">
    <name type="scientific">Rhodobacter capsulatus</name>
    <name type="common">Rhodopseudomonas capsulata</name>
    <dbReference type="NCBI Taxonomy" id="1061"/>
    <lineage>
        <taxon>Bacteria</taxon>
        <taxon>Pseudomonadati</taxon>
        <taxon>Pseudomonadota</taxon>
        <taxon>Alphaproteobacteria</taxon>
        <taxon>Rhodobacterales</taxon>
        <taxon>Rhodobacter group</taxon>
        <taxon>Rhodobacter</taxon>
    </lineage>
</organism>
<comment type="caution">
    <text evidence="2">The sequence shown here is derived from an EMBL/GenBank/DDBJ whole genome shotgun (WGS) entry which is preliminary data.</text>
</comment>
<dbReference type="InterPro" id="IPR010239">
    <property type="entry name" value="CHP02001"/>
</dbReference>
<dbReference type="Pfam" id="PF09694">
    <property type="entry name" value="Gcw_chp"/>
    <property type="match status" value="1"/>
</dbReference>
<dbReference type="AlphaFoldDB" id="A0A4U1JS88"/>
<proteinExistence type="predicted"/>
<dbReference type="NCBIfam" id="TIGR02001">
    <property type="entry name" value="gcw_chp"/>
    <property type="match status" value="1"/>
</dbReference>
<dbReference type="Proteomes" id="UP000310597">
    <property type="component" value="Unassembled WGS sequence"/>
</dbReference>
<protein>
    <recommendedName>
        <fullName evidence="4">Porin</fullName>
    </recommendedName>
</protein>
<reference evidence="2 3" key="1">
    <citation type="submission" date="2019-04" db="EMBL/GenBank/DDBJ databases">
        <title>Draft Whole-Genome sequence of the purple photosynthetic bacterium Rhodobacter capsulatus SP108 with an indigenous class A beta-lactamase.</title>
        <authorList>
            <person name="Robertson S."/>
            <person name="Meyer T.E."/>
            <person name="Kyndt J.A."/>
        </authorList>
    </citation>
    <scope>NUCLEOTIDE SEQUENCE [LARGE SCALE GENOMIC DNA]</scope>
    <source>
        <strain evidence="2 3">SP108</strain>
    </source>
</reference>
<feature type="signal peptide" evidence="1">
    <location>
        <begin position="1"/>
        <end position="23"/>
    </location>
</feature>